<keyword evidence="2" id="KW-1185">Reference proteome</keyword>
<reference evidence="1 2" key="1">
    <citation type="submission" date="2007-01" db="EMBL/GenBank/DDBJ databases">
        <authorList>
            <person name="Haygood M."/>
            <person name="Podell S."/>
            <person name="Anderson C."/>
            <person name="Hopkinson B."/>
            <person name="Roe K."/>
            <person name="Barbeau K."/>
            <person name="Gaasterland T."/>
            <person name="Ferriera S."/>
            <person name="Johnson J."/>
            <person name="Kravitz S."/>
            <person name="Beeson K."/>
            <person name="Sutton G."/>
            <person name="Rogers Y.-H."/>
            <person name="Friedman R."/>
            <person name="Frazier M."/>
            <person name="Venter J.C."/>
        </authorList>
    </citation>
    <scope>NUCLEOTIDE SEQUENCE [LARGE SCALE GENOMIC DNA]</scope>
    <source>
        <strain evidence="1 2">ATCC 23134</strain>
    </source>
</reference>
<accession>A1ZHD6</accession>
<dbReference type="Proteomes" id="UP000004095">
    <property type="component" value="Unassembled WGS sequence"/>
</dbReference>
<proteinExistence type="predicted"/>
<dbReference type="AlphaFoldDB" id="A1ZHD6"/>
<organism evidence="1 2">
    <name type="scientific">Microscilla marina ATCC 23134</name>
    <dbReference type="NCBI Taxonomy" id="313606"/>
    <lineage>
        <taxon>Bacteria</taxon>
        <taxon>Pseudomonadati</taxon>
        <taxon>Bacteroidota</taxon>
        <taxon>Cytophagia</taxon>
        <taxon>Cytophagales</taxon>
        <taxon>Microscillaceae</taxon>
        <taxon>Microscilla</taxon>
    </lineage>
</organism>
<protein>
    <submittedName>
        <fullName evidence="1">Uncharacterized protein</fullName>
    </submittedName>
</protein>
<dbReference type="EMBL" id="AAWS01000007">
    <property type="protein sequence ID" value="EAY30405.1"/>
    <property type="molecule type" value="Genomic_DNA"/>
</dbReference>
<comment type="caution">
    <text evidence="1">The sequence shown here is derived from an EMBL/GenBank/DDBJ whole genome shotgun (WGS) entry which is preliminary data.</text>
</comment>
<evidence type="ECO:0000313" key="2">
    <source>
        <dbReference type="Proteomes" id="UP000004095"/>
    </source>
</evidence>
<sequence>MGKIGRNEKSPPPLCNEPFYLQPAMMFNFRGFAGKMQIIL</sequence>
<evidence type="ECO:0000313" key="1">
    <source>
        <dbReference type="EMBL" id="EAY30405.1"/>
    </source>
</evidence>
<gene>
    <name evidence="1" type="ORF">M23134_08234</name>
</gene>
<name>A1ZHD6_MICM2</name>